<evidence type="ECO:0000256" key="4">
    <source>
        <dbReference type="ARBA" id="ARBA00023163"/>
    </source>
</evidence>
<organism evidence="6 7">
    <name type="scientific">Marinomonas mediterranea (strain ATCC 700492 / JCM 21426 / NBRC 103028 / MMB-1)</name>
    <dbReference type="NCBI Taxonomy" id="717774"/>
    <lineage>
        <taxon>Bacteria</taxon>
        <taxon>Pseudomonadati</taxon>
        <taxon>Pseudomonadota</taxon>
        <taxon>Gammaproteobacteria</taxon>
        <taxon>Oceanospirillales</taxon>
        <taxon>Oceanospirillaceae</taxon>
        <taxon>Marinomonas</taxon>
    </lineage>
</organism>
<dbReference type="InterPro" id="IPR000847">
    <property type="entry name" value="LysR_HTH_N"/>
</dbReference>
<evidence type="ECO:0000256" key="2">
    <source>
        <dbReference type="ARBA" id="ARBA00023015"/>
    </source>
</evidence>
<keyword evidence="2" id="KW-0805">Transcription regulation</keyword>
<dbReference type="InterPro" id="IPR036390">
    <property type="entry name" value="WH_DNA-bd_sf"/>
</dbReference>
<evidence type="ECO:0000256" key="1">
    <source>
        <dbReference type="ARBA" id="ARBA00009437"/>
    </source>
</evidence>
<gene>
    <name evidence="6" type="ordered locus">Marme_0099</name>
</gene>
<dbReference type="PANTHER" id="PTHR30579">
    <property type="entry name" value="TRANSCRIPTIONAL REGULATOR"/>
    <property type="match status" value="1"/>
</dbReference>
<dbReference type="InterPro" id="IPR036388">
    <property type="entry name" value="WH-like_DNA-bd_sf"/>
</dbReference>
<dbReference type="OrthoDB" id="570111at2"/>
<keyword evidence="7" id="KW-1185">Reference proteome</keyword>
<evidence type="ECO:0000256" key="3">
    <source>
        <dbReference type="ARBA" id="ARBA00023125"/>
    </source>
</evidence>
<evidence type="ECO:0000313" key="6">
    <source>
        <dbReference type="EMBL" id="ADZ89405.1"/>
    </source>
</evidence>
<dbReference type="GO" id="GO:0003700">
    <property type="term" value="F:DNA-binding transcription factor activity"/>
    <property type="evidence" value="ECO:0007669"/>
    <property type="project" value="InterPro"/>
</dbReference>
<feature type="domain" description="HTH lysR-type" evidence="5">
    <location>
        <begin position="4"/>
        <end position="61"/>
    </location>
</feature>
<sequence>MNHFNWDDARLFLALARQGTLTAAASELELGIATLSRRIERLESALNTPLFIRSQTGYKLTEEGEELLESAEHMEDAILSFRSQASKQSELSGTVKLTTAESLASVLILPNLPQFRAQFPSLDIDLITDIRTSNLHRRDADLALRMVRPTQGNVSFRRIGTLGYGLYTGENTPEGSHLDQEQTYIGWNEHYQNLPAAQWLARLLNGKPPAITTTSVGTQVAACQAGLGLAVLPHIVAQHVGLRCLQTLSDVEQAIYLVIHSDLAQSKRVRAVADFLSDLVEKHEMALRTST</sequence>
<dbReference type="PANTHER" id="PTHR30579:SF3">
    <property type="entry name" value="TRANSCRIPTIONAL REGULATORY PROTEIN"/>
    <property type="match status" value="1"/>
</dbReference>
<dbReference type="Gene3D" id="3.40.190.290">
    <property type="match status" value="1"/>
</dbReference>
<dbReference type="PATRIC" id="fig|717774.3.peg.102"/>
<dbReference type="Pfam" id="PF00126">
    <property type="entry name" value="HTH_1"/>
    <property type="match status" value="1"/>
</dbReference>
<dbReference type="SUPFAM" id="SSF46785">
    <property type="entry name" value="Winged helix' DNA-binding domain"/>
    <property type="match status" value="1"/>
</dbReference>
<dbReference type="PROSITE" id="PS50931">
    <property type="entry name" value="HTH_LYSR"/>
    <property type="match status" value="1"/>
</dbReference>
<dbReference type="KEGG" id="mme:Marme_0099"/>
<dbReference type="Pfam" id="PF03466">
    <property type="entry name" value="LysR_substrate"/>
    <property type="match status" value="1"/>
</dbReference>
<keyword evidence="3" id="KW-0238">DNA-binding</keyword>
<evidence type="ECO:0000313" key="7">
    <source>
        <dbReference type="Proteomes" id="UP000001062"/>
    </source>
</evidence>
<dbReference type="RefSeq" id="WP_013659312.1">
    <property type="nucleotide sequence ID" value="NC_015276.1"/>
</dbReference>
<evidence type="ECO:0000259" key="5">
    <source>
        <dbReference type="PROSITE" id="PS50931"/>
    </source>
</evidence>
<dbReference type="SUPFAM" id="SSF53850">
    <property type="entry name" value="Periplasmic binding protein-like II"/>
    <property type="match status" value="1"/>
</dbReference>
<dbReference type="Gene3D" id="1.10.10.10">
    <property type="entry name" value="Winged helix-like DNA-binding domain superfamily/Winged helix DNA-binding domain"/>
    <property type="match status" value="1"/>
</dbReference>
<dbReference type="AlphaFoldDB" id="F2JVE7"/>
<dbReference type="Proteomes" id="UP000001062">
    <property type="component" value="Chromosome"/>
</dbReference>
<dbReference type="eggNOG" id="COG0583">
    <property type="taxonomic scope" value="Bacteria"/>
</dbReference>
<protein>
    <submittedName>
        <fullName evidence="6">Transcriptional regulator, LysR family</fullName>
    </submittedName>
</protein>
<dbReference type="GO" id="GO:0003677">
    <property type="term" value="F:DNA binding"/>
    <property type="evidence" value="ECO:0007669"/>
    <property type="project" value="UniProtKB-KW"/>
</dbReference>
<dbReference type="HOGENOM" id="CLU_039613_2_1_6"/>
<reference evidence="6 7" key="1">
    <citation type="journal article" date="2012" name="Stand. Genomic Sci.">
        <title>Complete genome sequence of the melanogenic marine bacterium Marinomonas mediterranea type strain (MMB-1(T)).</title>
        <authorList>
            <person name="Lucas-Elio P."/>
            <person name="Goodwin L."/>
            <person name="Woyke T."/>
            <person name="Pitluck S."/>
            <person name="Nolan M."/>
            <person name="Kyrpides N.C."/>
            <person name="Detter J.C."/>
            <person name="Copeland A."/>
            <person name="Teshima H."/>
            <person name="Bruce D."/>
            <person name="Detter C."/>
            <person name="Tapia R."/>
            <person name="Han S."/>
            <person name="Land M.L."/>
            <person name="Ivanova N."/>
            <person name="Mikhailova N."/>
            <person name="Johnston A.W."/>
            <person name="Sanchez-Amat A."/>
        </authorList>
    </citation>
    <scope>NUCLEOTIDE SEQUENCE [LARGE SCALE GENOMIC DNA]</scope>
    <source>
        <strain evidence="7">ATCC 700492 / JCM 21426 / NBRC 103028 / MMB-1</strain>
    </source>
</reference>
<comment type="similarity">
    <text evidence="1">Belongs to the LysR transcriptional regulatory family.</text>
</comment>
<dbReference type="InterPro" id="IPR005119">
    <property type="entry name" value="LysR_subst-bd"/>
</dbReference>
<dbReference type="STRING" id="717774.Marme_0099"/>
<dbReference type="InterPro" id="IPR050176">
    <property type="entry name" value="LTTR"/>
</dbReference>
<dbReference type="EMBL" id="CP002583">
    <property type="protein sequence ID" value="ADZ89405.1"/>
    <property type="molecule type" value="Genomic_DNA"/>
</dbReference>
<proteinExistence type="inferred from homology"/>
<keyword evidence="4" id="KW-0804">Transcription</keyword>
<accession>F2JVE7</accession>
<name>F2JVE7_MARM1</name>